<sequence length="159" mass="19735">MQYALLYNKKDSKYHIYKSTRKDINIEKLEYIYYRNENIYLYTNCLDENIKKGKPIYIDIKINKYPLCNEYIKMNDFNRFEKHTLTFTPKEEYRNKLYNPKLYYYLYKFNNRKEAAYIYAERKVIMIFSSLFYSENEMCHKCFLEFIREACNENGSNIR</sequence>
<organism evidence="1 2">
    <name type="scientific">Brachyspira aalborgi</name>
    <dbReference type="NCBI Taxonomy" id="29522"/>
    <lineage>
        <taxon>Bacteria</taxon>
        <taxon>Pseudomonadati</taxon>
        <taxon>Spirochaetota</taxon>
        <taxon>Spirochaetia</taxon>
        <taxon>Brachyspirales</taxon>
        <taxon>Brachyspiraceae</taxon>
        <taxon>Brachyspira</taxon>
    </lineage>
</organism>
<protein>
    <submittedName>
        <fullName evidence="1">Uncharacterized protein</fullName>
    </submittedName>
</protein>
<dbReference type="Proteomes" id="UP000324638">
    <property type="component" value="Unassembled WGS sequence"/>
</dbReference>
<dbReference type="EMBL" id="SAXU01000001">
    <property type="protein sequence ID" value="TXJ19851.1"/>
    <property type="molecule type" value="Genomic_DNA"/>
</dbReference>
<dbReference type="AlphaFoldDB" id="A0A5C8D609"/>
<name>A0A5C8D609_9SPIR</name>
<dbReference type="RefSeq" id="WP_147738169.1">
    <property type="nucleotide sequence ID" value="NZ_SAXU01000001.1"/>
</dbReference>
<reference evidence="1 2" key="1">
    <citation type="journal article" date="1992" name="Lakartidningen">
        <title>[Penicillin V and not amoxicillin is the first choice preparation in acute otitis].</title>
        <authorList>
            <person name="Kamme C."/>
            <person name="Lundgren K."/>
            <person name="Prellner K."/>
        </authorList>
    </citation>
    <scope>NUCLEOTIDE SEQUENCE [LARGE SCALE GENOMIC DNA]</scope>
    <source>
        <strain evidence="1 2">513A</strain>
    </source>
</reference>
<proteinExistence type="predicted"/>
<gene>
    <name evidence="1" type="ORF">EPJ79_01450</name>
</gene>
<accession>A0A5C8D609</accession>
<evidence type="ECO:0000313" key="2">
    <source>
        <dbReference type="Proteomes" id="UP000324638"/>
    </source>
</evidence>
<comment type="caution">
    <text evidence="1">The sequence shown here is derived from an EMBL/GenBank/DDBJ whole genome shotgun (WGS) entry which is preliminary data.</text>
</comment>
<evidence type="ECO:0000313" key="1">
    <source>
        <dbReference type="EMBL" id="TXJ19851.1"/>
    </source>
</evidence>